<dbReference type="GO" id="GO:0008168">
    <property type="term" value="F:methyltransferase activity"/>
    <property type="evidence" value="ECO:0007669"/>
    <property type="project" value="UniProtKB-KW"/>
</dbReference>
<comment type="caution">
    <text evidence="3">The sequence shown here is derived from an EMBL/GenBank/DDBJ whole genome shotgun (WGS) entry which is preliminary data.</text>
</comment>
<keyword evidence="3" id="KW-0489">Methyltransferase</keyword>
<dbReference type="GO" id="GO:0032259">
    <property type="term" value="P:methylation"/>
    <property type="evidence" value="ECO:0007669"/>
    <property type="project" value="UniProtKB-KW"/>
</dbReference>
<keyword evidence="4" id="KW-1185">Reference proteome</keyword>
<feature type="domain" description="Methyltransferase" evidence="2">
    <location>
        <begin position="202"/>
        <end position="293"/>
    </location>
</feature>
<dbReference type="SUPFAM" id="SSF53335">
    <property type="entry name" value="S-adenosyl-L-methionine-dependent methyltransferases"/>
    <property type="match status" value="1"/>
</dbReference>
<keyword evidence="3" id="KW-0808">Transferase</keyword>
<evidence type="ECO:0000313" key="4">
    <source>
        <dbReference type="Proteomes" id="UP000292452"/>
    </source>
</evidence>
<feature type="region of interest" description="Disordered" evidence="1">
    <location>
        <begin position="1"/>
        <end position="136"/>
    </location>
</feature>
<sequence length="402" mass="44880">MPGTSFPERHLSSTSGRPEQVSATTHTPIHGGYSYIHKKSESIAPSRKARKYRHRRLAPLARPGTGARSCPPPPGKRPHRWPISRGAPRSRNRPTGSAVTRGQPVWTSPTAIRFRPASHPGDAGLGQRPGNQRGRTIPAPAVIRPTEPPLSPSVALHHKEPCRVNPAQWEALLYDWHNTHRLRRQRNDTAYWTRVTEQHETVLVLGAGTGRVASALAQHARRRVTAIDLSRERLARMPRTPGLHPVCGDMRSLPLRGLHSSAVIPYSTLQLLLTPSDRERALAEAARVLAPGGSVHIDVSESFDSRTESDWQLSLAETCREAGGHVEEWERRRLRTDHVLIEKQFRRAGRILTQVTERWVFHRALDLAAALAHAGFELVGIDRGYGQGISPHRLIYHGRRTH</sequence>
<evidence type="ECO:0000256" key="1">
    <source>
        <dbReference type="SAM" id="MobiDB-lite"/>
    </source>
</evidence>
<evidence type="ECO:0000313" key="3">
    <source>
        <dbReference type="EMBL" id="TBO57658.1"/>
    </source>
</evidence>
<name>A0A4Q9HRN9_STRKA</name>
<gene>
    <name evidence="3" type="ORF">EYS09_21590</name>
</gene>
<dbReference type="AlphaFoldDB" id="A0A4Q9HRN9"/>
<dbReference type="EMBL" id="SIXH01000204">
    <property type="protein sequence ID" value="TBO57658.1"/>
    <property type="molecule type" value="Genomic_DNA"/>
</dbReference>
<feature type="compositionally biased region" description="Polar residues" evidence="1">
    <location>
        <begin position="93"/>
        <end position="110"/>
    </location>
</feature>
<feature type="compositionally biased region" description="Polar residues" evidence="1">
    <location>
        <begin position="12"/>
        <end position="27"/>
    </location>
</feature>
<reference evidence="3 4" key="1">
    <citation type="submission" date="2019-02" db="EMBL/GenBank/DDBJ databases">
        <title>Draft Genome Sequence of Streptomyces sp. AM-2504, identified by 16S rRNA comparative analysis as a Streptomyces Kasugaensis strain.</title>
        <authorList>
            <person name="Napolioni V."/>
            <person name="Giuliodori A.M."/>
            <person name="Spurio R."/>
            <person name="Fabbretti A."/>
        </authorList>
    </citation>
    <scope>NUCLEOTIDE SEQUENCE [LARGE SCALE GENOMIC DNA]</scope>
    <source>
        <strain evidence="3 4">AM-2504</strain>
    </source>
</reference>
<feature type="compositionally biased region" description="Basic residues" evidence="1">
    <location>
        <begin position="47"/>
        <end position="57"/>
    </location>
</feature>
<dbReference type="CDD" id="cd02440">
    <property type="entry name" value="AdoMet_MTases"/>
    <property type="match status" value="1"/>
</dbReference>
<feature type="compositionally biased region" description="Basic residues" evidence="1">
    <location>
        <begin position="76"/>
        <end position="92"/>
    </location>
</feature>
<dbReference type="Proteomes" id="UP000292452">
    <property type="component" value="Unassembled WGS sequence"/>
</dbReference>
<protein>
    <submittedName>
        <fullName evidence="3">Methyltransferase domain-containing protein</fullName>
    </submittedName>
</protein>
<dbReference type="InterPro" id="IPR041698">
    <property type="entry name" value="Methyltransf_25"/>
</dbReference>
<accession>A0A4Q9HRN9</accession>
<dbReference type="InterPro" id="IPR029063">
    <property type="entry name" value="SAM-dependent_MTases_sf"/>
</dbReference>
<evidence type="ECO:0000259" key="2">
    <source>
        <dbReference type="Pfam" id="PF13649"/>
    </source>
</evidence>
<dbReference type="Gene3D" id="3.40.50.150">
    <property type="entry name" value="Vaccinia Virus protein VP39"/>
    <property type="match status" value="1"/>
</dbReference>
<organism evidence="3 4">
    <name type="scientific">Streptomyces kasugaensis</name>
    <dbReference type="NCBI Taxonomy" id="1946"/>
    <lineage>
        <taxon>Bacteria</taxon>
        <taxon>Bacillati</taxon>
        <taxon>Actinomycetota</taxon>
        <taxon>Actinomycetes</taxon>
        <taxon>Kitasatosporales</taxon>
        <taxon>Streptomycetaceae</taxon>
        <taxon>Streptomyces</taxon>
    </lineage>
</organism>
<proteinExistence type="predicted"/>
<dbReference type="Pfam" id="PF13649">
    <property type="entry name" value="Methyltransf_25"/>
    <property type="match status" value="1"/>
</dbReference>